<reference evidence="3" key="1">
    <citation type="submission" date="2016-10" db="EMBL/GenBank/DDBJ databases">
        <authorList>
            <person name="Varghese N."/>
            <person name="Submissions S."/>
        </authorList>
    </citation>
    <scope>NUCLEOTIDE SEQUENCE [LARGE SCALE GENOMIC DNA]</scope>
    <source>
        <strain evidence="3">Ah-143</strain>
    </source>
</reference>
<feature type="chain" id="PRO_5011648177" evidence="1">
    <location>
        <begin position="25"/>
        <end position="201"/>
    </location>
</feature>
<evidence type="ECO:0000313" key="2">
    <source>
        <dbReference type="EMBL" id="SFU15543.1"/>
    </source>
</evidence>
<feature type="signal peptide" evidence="1">
    <location>
        <begin position="1"/>
        <end position="24"/>
    </location>
</feature>
<keyword evidence="1" id="KW-0732">Signal</keyword>
<protein>
    <submittedName>
        <fullName evidence="2">Uncharacterized protein</fullName>
    </submittedName>
</protein>
<dbReference type="EMBL" id="FPAU01000007">
    <property type="protein sequence ID" value="SFU15543.1"/>
    <property type="molecule type" value="Genomic_DNA"/>
</dbReference>
<proteinExistence type="predicted"/>
<organism evidence="2 3">
    <name type="scientific">Kosakonia arachidis</name>
    <dbReference type="NCBI Taxonomy" id="551989"/>
    <lineage>
        <taxon>Bacteria</taxon>
        <taxon>Pseudomonadati</taxon>
        <taxon>Pseudomonadota</taxon>
        <taxon>Gammaproteobacteria</taxon>
        <taxon>Enterobacterales</taxon>
        <taxon>Enterobacteriaceae</taxon>
        <taxon>Kosakonia</taxon>
    </lineage>
</organism>
<accession>A0A1I7DV68</accession>
<keyword evidence="3" id="KW-1185">Reference proteome</keyword>
<dbReference type="Proteomes" id="UP000199187">
    <property type="component" value="Unassembled WGS sequence"/>
</dbReference>
<evidence type="ECO:0000256" key="1">
    <source>
        <dbReference type="SAM" id="SignalP"/>
    </source>
</evidence>
<name>A0A1I7DV68_9ENTR</name>
<sequence>MHWNTIMKSATFIVLILPCQTIFAENMINPGSVTSQAQHNPGLCGEESIDVFSCILESGISVSLCASTTPAMLKMKTSDTSSPVHNLTITDAKKLSEHSPSGGVSIIVGSSEAGPVTSYLYFGRGDDDINYSAIKISDKNAELCKVGSSFTHYKKIKNTSEEINLWNLDKVGITTDFEPQGSQNSKMMTRALWDSWPKKVL</sequence>
<dbReference type="AlphaFoldDB" id="A0A1I7DV68"/>
<gene>
    <name evidence="2" type="ORF">SAMN05192562_10722</name>
</gene>
<evidence type="ECO:0000313" key="3">
    <source>
        <dbReference type="Proteomes" id="UP000199187"/>
    </source>
</evidence>